<proteinExistence type="inferred from homology"/>
<dbReference type="GO" id="GO:0016787">
    <property type="term" value="F:hydrolase activity"/>
    <property type="evidence" value="ECO:0007669"/>
    <property type="project" value="UniProtKB-KW"/>
</dbReference>
<name>A0A381TQ81_9ZZZZ</name>
<dbReference type="NCBIfam" id="TIGR00228">
    <property type="entry name" value="ruvC"/>
    <property type="match status" value="1"/>
</dbReference>
<dbReference type="Gene3D" id="3.30.420.10">
    <property type="entry name" value="Ribonuclease H-like superfamily/Ribonuclease H"/>
    <property type="match status" value="1"/>
</dbReference>
<evidence type="ECO:0000256" key="11">
    <source>
        <dbReference type="ARBA" id="ARBA00023204"/>
    </source>
</evidence>
<dbReference type="InterPro" id="IPR002176">
    <property type="entry name" value="X-over_junc_endoDNase_RuvC"/>
</dbReference>
<evidence type="ECO:0000256" key="3">
    <source>
        <dbReference type="ARBA" id="ARBA00022722"/>
    </source>
</evidence>
<evidence type="ECO:0000256" key="6">
    <source>
        <dbReference type="ARBA" id="ARBA00022763"/>
    </source>
</evidence>
<organism evidence="12">
    <name type="scientific">marine metagenome</name>
    <dbReference type="NCBI Taxonomy" id="408172"/>
    <lineage>
        <taxon>unclassified sequences</taxon>
        <taxon>metagenomes</taxon>
        <taxon>ecological metagenomes</taxon>
    </lineage>
</organism>
<evidence type="ECO:0000256" key="1">
    <source>
        <dbReference type="ARBA" id="ARBA00009518"/>
    </source>
</evidence>
<evidence type="ECO:0000256" key="10">
    <source>
        <dbReference type="ARBA" id="ARBA00023172"/>
    </source>
</evidence>
<dbReference type="SUPFAM" id="SSF53098">
    <property type="entry name" value="Ribonuclease H-like"/>
    <property type="match status" value="1"/>
</dbReference>
<protein>
    <submittedName>
        <fullName evidence="12">Uncharacterized protein</fullName>
    </submittedName>
</protein>
<keyword evidence="3" id="KW-0540">Nuclease</keyword>
<dbReference type="GO" id="GO:0046872">
    <property type="term" value="F:metal ion binding"/>
    <property type="evidence" value="ECO:0007669"/>
    <property type="project" value="UniProtKB-KW"/>
</dbReference>
<comment type="similarity">
    <text evidence="1">Belongs to the RuvC family.</text>
</comment>
<gene>
    <name evidence="12" type="ORF">METZ01_LOCUS70843</name>
</gene>
<reference evidence="12" key="1">
    <citation type="submission" date="2018-05" db="EMBL/GenBank/DDBJ databases">
        <authorList>
            <person name="Lanie J.A."/>
            <person name="Ng W.-L."/>
            <person name="Kazmierczak K.M."/>
            <person name="Andrzejewski T.M."/>
            <person name="Davidsen T.M."/>
            <person name="Wayne K.J."/>
            <person name="Tettelin H."/>
            <person name="Glass J.I."/>
            <person name="Rusch D."/>
            <person name="Podicherti R."/>
            <person name="Tsui H.-C.T."/>
            <person name="Winkler M.E."/>
        </authorList>
    </citation>
    <scope>NUCLEOTIDE SEQUENCE</scope>
</reference>
<keyword evidence="8" id="KW-0460">Magnesium</keyword>
<dbReference type="GO" id="GO:0006281">
    <property type="term" value="P:DNA repair"/>
    <property type="evidence" value="ECO:0007669"/>
    <property type="project" value="UniProtKB-KW"/>
</dbReference>
<keyword evidence="4" id="KW-0479">Metal-binding</keyword>
<evidence type="ECO:0000313" key="12">
    <source>
        <dbReference type="EMBL" id="SVA17989.1"/>
    </source>
</evidence>
<accession>A0A381TQ81</accession>
<dbReference type="CDD" id="cd16962">
    <property type="entry name" value="RuvC"/>
    <property type="match status" value="1"/>
</dbReference>
<sequence>MGIDPGLTNTGYGLIEVDRQDYTVVEGGVVRTKSGVPMEQRLFIIYSAIRDVIQEFNPHAVAIEDLHSHARFVKTAILLGHARGVAVMAAGEAGVPVFNYQPTRAKNIVAGSGRAGKEQIKAAVSAHLRAPDAAKNEHVADALSIAICHAIMAGSPAVDAIEAIK</sequence>
<dbReference type="PANTHER" id="PTHR30194">
    <property type="entry name" value="CROSSOVER JUNCTION ENDODEOXYRIBONUCLEASE RUVC"/>
    <property type="match status" value="1"/>
</dbReference>
<evidence type="ECO:0000256" key="5">
    <source>
        <dbReference type="ARBA" id="ARBA00022759"/>
    </source>
</evidence>
<dbReference type="InterPro" id="IPR012337">
    <property type="entry name" value="RNaseH-like_sf"/>
</dbReference>
<keyword evidence="6" id="KW-0227">DNA damage</keyword>
<dbReference type="PANTHER" id="PTHR30194:SF3">
    <property type="entry name" value="CROSSOVER JUNCTION ENDODEOXYRIBONUCLEASE RUVC"/>
    <property type="match status" value="1"/>
</dbReference>
<keyword evidence="5" id="KW-0255">Endonuclease</keyword>
<keyword evidence="10" id="KW-0233">DNA recombination</keyword>
<evidence type="ECO:0000256" key="8">
    <source>
        <dbReference type="ARBA" id="ARBA00022842"/>
    </source>
</evidence>
<dbReference type="HAMAP" id="MF_00034">
    <property type="entry name" value="RuvC"/>
    <property type="match status" value="1"/>
</dbReference>
<evidence type="ECO:0000256" key="4">
    <source>
        <dbReference type="ARBA" id="ARBA00022723"/>
    </source>
</evidence>
<keyword evidence="7" id="KW-0378">Hydrolase</keyword>
<evidence type="ECO:0000256" key="2">
    <source>
        <dbReference type="ARBA" id="ARBA00022490"/>
    </source>
</evidence>
<dbReference type="FunFam" id="3.30.420.10:FF:000002">
    <property type="entry name" value="Crossover junction endodeoxyribonuclease RuvC"/>
    <property type="match status" value="1"/>
</dbReference>
<keyword evidence="11" id="KW-0234">DNA repair</keyword>
<dbReference type="AlphaFoldDB" id="A0A381TQ81"/>
<keyword evidence="2" id="KW-0963">Cytoplasm</keyword>
<evidence type="ECO:0000256" key="9">
    <source>
        <dbReference type="ARBA" id="ARBA00023125"/>
    </source>
</evidence>
<dbReference type="GO" id="GO:0003677">
    <property type="term" value="F:DNA binding"/>
    <property type="evidence" value="ECO:0007669"/>
    <property type="project" value="UniProtKB-KW"/>
</dbReference>
<evidence type="ECO:0000256" key="7">
    <source>
        <dbReference type="ARBA" id="ARBA00022801"/>
    </source>
</evidence>
<dbReference type="InterPro" id="IPR036397">
    <property type="entry name" value="RNaseH_sf"/>
</dbReference>
<keyword evidence="9" id="KW-0238">DNA-binding</keyword>
<dbReference type="PRINTS" id="PR00696">
    <property type="entry name" value="RSOLVASERUVC"/>
</dbReference>
<dbReference type="GO" id="GO:0004520">
    <property type="term" value="F:DNA endonuclease activity"/>
    <property type="evidence" value="ECO:0007669"/>
    <property type="project" value="InterPro"/>
</dbReference>
<dbReference type="GO" id="GO:0006310">
    <property type="term" value="P:DNA recombination"/>
    <property type="evidence" value="ECO:0007669"/>
    <property type="project" value="UniProtKB-KW"/>
</dbReference>
<dbReference type="EMBL" id="UINC01004946">
    <property type="protein sequence ID" value="SVA17989.1"/>
    <property type="molecule type" value="Genomic_DNA"/>
</dbReference>
<dbReference type="Pfam" id="PF02075">
    <property type="entry name" value="RuvC"/>
    <property type="match status" value="1"/>
</dbReference>